<dbReference type="AlphaFoldDB" id="A0A151Z5V0"/>
<dbReference type="SUPFAM" id="SSF51735">
    <property type="entry name" value="NAD(P)-binding Rossmann-fold domains"/>
    <property type="match status" value="1"/>
</dbReference>
<dbReference type="Proteomes" id="UP000076078">
    <property type="component" value="Unassembled WGS sequence"/>
</dbReference>
<dbReference type="OrthoDB" id="13950at2759"/>
<sequence length="286" mass="31469">MDRIESNNKVWFVTGASSGIGLELVKSLVEKGYSVAGTSRKLSNLKDKIANERFLPLEVDLANESSVEDALKKTVEKFGKLDVVVNNAGQAVFGALEEFSDSELRNIFDSNYFGPLNVIRHSLKYLRPQGHGLIYNVSSIAGFIGNAQWGAYASTKFALTGASEALAAELKPLGIQVVSVNPGMVDTPIHNYKPFTKITIPEYKSKEKIDNFYKYRYSIRSTVPYSDPIKLSNLLIDLSNQTDIPVNLFCGVDSIHTAKDKLSNLSKDITSYEKSAGADILESNKN</sequence>
<evidence type="ECO:0000256" key="2">
    <source>
        <dbReference type="ARBA" id="ARBA00023002"/>
    </source>
</evidence>
<evidence type="ECO:0000256" key="3">
    <source>
        <dbReference type="RuleBase" id="RU000363"/>
    </source>
</evidence>
<dbReference type="GO" id="GO:0016491">
    <property type="term" value="F:oxidoreductase activity"/>
    <property type="evidence" value="ECO:0007669"/>
    <property type="project" value="UniProtKB-KW"/>
</dbReference>
<comment type="similarity">
    <text evidence="1 3">Belongs to the short-chain dehydrogenases/reductases (SDR) family.</text>
</comment>
<dbReference type="PRINTS" id="PR00081">
    <property type="entry name" value="GDHRDH"/>
</dbReference>
<dbReference type="InterPro" id="IPR036291">
    <property type="entry name" value="NAD(P)-bd_dom_sf"/>
</dbReference>
<dbReference type="PANTHER" id="PTHR43976:SF16">
    <property type="entry name" value="SHORT-CHAIN DEHYDROGENASE_REDUCTASE FAMILY PROTEIN"/>
    <property type="match status" value="1"/>
</dbReference>
<dbReference type="InParanoid" id="A0A151Z5V0"/>
<comment type="caution">
    <text evidence="4">The sequence shown here is derived from an EMBL/GenBank/DDBJ whole genome shotgun (WGS) entry which is preliminary data.</text>
</comment>
<reference evidence="4 5" key="1">
    <citation type="submission" date="2015-12" db="EMBL/GenBank/DDBJ databases">
        <title>Dictyostelia acquired genes for synthesis and detection of signals that induce cell-type specialization by lateral gene transfer from prokaryotes.</title>
        <authorList>
            <person name="Gloeckner G."/>
            <person name="Schaap P."/>
        </authorList>
    </citation>
    <scope>NUCLEOTIDE SEQUENCE [LARGE SCALE GENOMIC DNA]</scope>
    <source>
        <strain evidence="4 5">TK</strain>
    </source>
</reference>
<evidence type="ECO:0000313" key="4">
    <source>
        <dbReference type="EMBL" id="KYQ89333.1"/>
    </source>
</evidence>
<protein>
    <submittedName>
        <fullName evidence="4">Short-chain dehydrogenase/reductase (SDR) family protein</fullName>
    </submittedName>
</protein>
<dbReference type="EMBL" id="LODT01000041">
    <property type="protein sequence ID" value="KYQ89333.1"/>
    <property type="molecule type" value="Genomic_DNA"/>
</dbReference>
<dbReference type="PANTHER" id="PTHR43976">
    <property type="entry name" value="SHORT CHAIN DEHYDROGENASE"/>
    <property type="match status" value="1"/>
</dbReference>
<proteinExistence type="inferred from homology"/>
<dbReference type="OMA" id="HPAYEND"/>
<dbReference type="STRING" id="361077.A0A151Z5V0"/>
<dbReference type="CDD" id="cd05374">
    <property type="entry name" value="17beta-HSD-like_SDR_c"/>
    <property type="match status" value="1"/>
</dbReference>
<keyword evidence="2" id="KW-0560">Oxidoreductase</keyword>
<name>A0A151Z5V0_TIELA</name>
<evidence type="ECO:0000256" key="1">
    <source>
        <dbReference type="ARBA" id="ARBA00006484"/>
    </source>
</evidence>
<dbReference type="InterPro" id="IPR002347">
    <property type="entry name" value="SDR_fam"/>
</dbReference>
<organism evidence="4 5">
    <name type="scientific">Tieghemostelium lacteum</name>
    <name type="common">Slime mold</name>
    <name type="synonym">Dictyostelium lacteum</name>
    <dbReference type="NCBI Taxonomy" id="361077"/>
    <lineage>
        <taxon>Eukaryota</taxon>
        <taxon>Amoebozoa</taxon>
        <taxon>Evosea</taxon>
        <taxon>Eumycetozoa</taxon>
        <taxon>Dictyostelia</taxon>
        <taxon>Dictyosteliales</taxon>
        <taxon>Raperosteliaceae</taxon>
        <taxon>Tieghemostelium</taxon>
    </lineage>
</organism>
<evidence type="ECO:0000313" key="5">
    <source>
        <dbReference type="Proteomes" id="UP000076078"/>
    </source>
</evidence>
<keyword evidence="5" id="KW-1185">Reference proteome</keyword>
<dbReference type="InterPro" id="IPR051911">
    <property type="entry name" value="SDR_oxidoreductase"/>
</dbReference>
<accession>A0A151Z5V0</accession>
<dbReference type="Gene3D" id="3.40.50.720">
    <property type="entry name" value="NAD(P)-binding Rossmann-like Domain"/>
    <property type="match status" value="1"/>
</dbReference>
<gene>
    <name evidence="4" type="ORF">DLAC_09995</name>
</gene>
<dbReference type="Pfam" id="PF00106">
    <property type="entry name" value="adh_short"/>
    <property type="match status" value="1"/>
</dbReference>
<dbReference type="PRINTS" id="PR00080">
    <property type="entry name" value="SDRFAMILY"/>
</dbReference>